<keyword evidence="5 6" id="KW-0472">Membrane</keyword>
<dbReference type="GO" id="GO:0005975">
    <property type="term" value="P:carbohydrate metabolic process"/>
    <property type="evidence" value="ECO:0007669"/>
    <property type="project" value="UniProtKB-ARBA"/>
</dbReference>
<dbReference type="Proteomes" id="UP000181917">
    <property type="component" value="Unassembled WGS sequence"/>
</dbReference>
<dbReference type="PROSITE" id="PS50850">
    <property type="entry name" value="MFS"/>
    <property type="match status" value="1"/>
</dbReference>
<evidence type="ECO:0000256" key="5">
    <source>
        <dbReference type="ARBA" id="ARBA00023136"/>
    </source>
</evidence>
<dbReference type="EMBL" id="FNKH01000002">
    <property type="protein sequence ID" value="SDQ85284.1"/>
    <property type="molecule type" value="Genomic_DNA"/>
</dbReference>
<dbReference type="KEGG" id="acry:AC20117_03350"/>
<dbReference type="SUPFAM" id="SSF49478">
    <property type="entry name" value="Cna protein B-type domain"/>
    <property type="match status" value="1"/>
</dbReference>
<dbReference type="InterPro" id="IPR036259">
    <property type="entry name" value="MFS_trans_sf"/>
</dbReference>
<keyword evidence="2" id="KW-0813">Transport</keyword>
<evidence type="ECO:0000313" key="9">
    <source>
        <dbReference type="Proteomes" id="UP000181917"/>
    </source>
</evidence>
<comment type="subcellular location">
    <subcellularLocation>
        <location evidence="1">Cell membrane</location>
        <topology evidence="1">Multi-pass membrane protein</topology>
    </subcellularLocation>
</comment>
<feature type="transmembrane region" description="Helical" evidence="6">
    <location>
        <begin position="364"/>
        <end position="383"/>
    </location>
</feature>
<keyword evidence="9" id="KW-1185">Reference proteome</keyword>
<feature type="transmembrane region" description="Helical" evidence="6">
    <location>
        <begin position="81"/>
        <end position="101"/>
    </location>
</feature>
<protein>
    <submittedName>
        <fullName evidence="8">Carboxypeptidase regulatory-like domain-containing protein</fullName>
    </submittedName>
</protein>
<dbReference type="OrthoDB" id="4484751at2"/>
<dbReference type="InterPro" id="IPR008969">
    <property type="entry name" value="CarboxyPept-like_regulatory"/>
</dbReference>
<dbReference type="Gene3D" id="2.60.40.1120">
    <property type="entry name" value="Carboxypeptidase-like, regulatory domain"/>
    <property type="match status" value="1"/>
</dbReference>
<dbReference type="SUPFAM" id="SSF49464">
    <property type="entry name" value="Carboxypeptidase regulatory domain-like"/>
    <property type="match status" value="1"/>
</dbReference>
<keyword evidence="4 6" id="KW-1133">Transmembrane helix</keyword>
<dbReference type="Gene3D" id="1.20.1250.20">
    <property type="entry name" value="MFS general substrate transporter like domains"/>
    <property type="match status" value="1"/>
</dbReference>
<dbReference type="GO" id="GO:0022857">
    <property type="term" value="F:transmembrane transporter activity"/>
    <property type="evidence" value="ECO:0007669"/>
    <property type="project" value="InterPro"/>
</dbReference>
<dbReference type="PANTHER" id="PTHR42718:SF9">
    <property type="entry name" value="MAJOR FACILITATOR SUPERFAMILY MULTIDRUG TRANSPORTER MFSC"/>
    <property type="match status" value="1"/>
</dbReference>
<dbReference type="Gene3D" id="2.60.40.10">
    <property type="entry name" value="Immunoglobulins"/>
    <property type="match status" value="1"/>
</dbReference>
<evidence type="ECO:0000256" key="4">
    <source>
        <dbReference type="ARBA" id="ARBA00022989"/>
    </source>
</evidence>
<keyword evidence="8" id="KW-0645">Protease</keyword>
<evidence type="ECO:0000313" key="8">
    <source>
        <dbReference type="EMBL" id="SDQ85284.1"/>
    </source>
</evidence>
<keyword evidence="8" id="KW-0378">Hydrolase</keyword>
<sequence length="662" mass="68923">MPESAATRKRMPTWAIIAVLCLSGTTVSLQQTMVIPLLPEFAQLLDVSIDDVSWLVTATLLTSAVATPIVARLADMFGKRLMMLVCIILMTAGSVVAALGGDFATIIVGRALQGFSSALIPVGISIMRDELPREKVGSAIALMSATLGIGGALGLPLGGTLYQQAGWESVFWLSAVVGLAILAAVYLVVSESEVRTRGRFDFLGAIMLSIALTSLLLAISKGGSWGWGDELTIALFILTIVVLAVWIPYSLKVSQPLVDLRTSSRRPVLLTNIASVLVGFALFANMLLSTQQLQLPASVPHGFGLDPVTAGLAMVPSGLAMVAFSPVSGAMINRLGGKTTLIAGSAIMAVGYVGRVFVSDSVTAIIIGSTVVSVGSAVAYAAMPSLIMANVPITETASANGLNALLRAIGTSTSSAAVAAVLASVTVSVNGGELPALEAFQDVFWIAAVASLVACAVVWFVPRYEAVPAAEGVPVETAALAVTQAGNSAETVVHGRVLHTDDQPIPHAVVTVMKTSGEPVDWSRAANDGGFSLALPGPGEYLVVANADGWVPTSKVVRFTGTERDEQIRLTQRLTVTGWVLRGGAALPGALVALSAHTGEYIASTKTNDAGRYELRLPPTGRYVVTVVEPDTQYTQSRKLVMTAESSVVNFDLVGKARETTL</sequence>
<gene>
    <name evidence="8" type="ORF">SAMN04489742_2823</name>
</gene>
<accession>A0A1H1E9F3</accession>
<feature type="transmembrane region" description="Helical" evidence="6">
    <location>
        <begin position="339"/>
        <end position="358"/>
    </location>
</feature>
<organism evidence="8 9">
    <name type="scientific">Crystallibacter crystallopoietes</name>
    <dbReference type="NCBI Taxonomy" id="37928"/>
    <lineage>
        <taxon>Bacteria</taxon>
        <taxon>Bacillati</taxon>
        <taxon>Actinomycetota</taxon>
        <taxon>Actinomycetes</taxon>
        <taxon>Micrococcales</taxon>
        <taxon>Micrococcaceae</taxon>
        <taxon>Crystallibacter</taxon>
    </lineage>
</organism>
<dbReference type="GO" id="GO:0004180">
    <property type="term" value="F:carboxypeptidase activity"/>
    <property type="evidence" value="ECO:0007669"/>
    <property type="project" value="UniProtKB-KW"/>
</dbReference>
<evidence type="ECO:0000256" key="6">
    <source>
        <dbReference type="SAM" id="Phobius"/>
    </source>
</evidence>
<dbReference type="InterPro" id="IPR020846">
    <property type="entry name" value="MFS_dom"/>
</dbReference>
<dbReference type="Pfam" id="PF07690">
    <property type="entry name" value="MFS_1"/>
    <property type="match status" value="2"/>
</dbReference>
<dbReference type="GO" id="GO:0005886">
    <property type="term" value="C:plasma membrane"/>
    <property type="evidence" value="ECO:0007669"/>
    <property type="project" value="UniProtKB-SubCell"/>
</dbReference>
<keyword evidence="3 6" id="KW-0812">Transmembrane</keyword>
<dbReference type="CDD" id="cd17504">
    <property type="entry name" value="MFS_MMR_MDR_like"/>
    <property type="match status" value="1"/>
</dbReference>
<feature type="transmembrane region" description="Helical" evidence="6">
    <location>
        <begin position="443"/>
        <end position="461"/>
    </location>
</feature>
<evidence type="ECO:0000256" key="2">
    <source>
        <dbReference type="ARBA" id="ARBA00022448"/>
    </source>
</evidence>
<name>A0A1H1E9F3_9MICC</name>
<dbReference type="AlphaFoldDB" id="A0A1H1E9F3"/>
<keyword evidence="8" id="KW-0121">Carboxypeptidase</keyword>
<feature type="transmembrane region" description="Helical" evidence="6">
    <location>
        <begin position="170"/>
        <end position="188"/>
    </location>
</feature>
<dbReference type="PANTHER" id="PTHR42718">
    <property type="entry name" value="MAJOR FACILITATOR SUPERFAMILY MULTIDRUG TRANSPORTER MFSC"/>
    <property type="match status" value="1"/>
</dbReference>
<feature type="transmembrane region" description="Helical" evidence="6">
    <location>
        <begin position="231"/>
        <end position="249"/>
    </location>
</feature>
<dbReference type="InterPro" id="IPR011701">
    <property type="entry name" value="MFS"/>
</dbReference>
<feature type="transmembrane region" description="Helical" evidence="6">
    <location>
        <begin position="308"/>
        <end position="327"/>
    </location>
</feature>
<feature type="domain" description="Major facilitator superfamily (MFS) profile" evidence="7">
    <location>
        <begin position="16"/>
        <end position="466"/>
    </location>
</feature>
<dbReference type="SUPFAM" id="SSF103473">
    <property type="entry name" value="MFS general substrate transporter"/>
    <property type="match status" value="1"/>
</dbReference>
<evidence type="ECO:0000256" key="1">
    <source>
        <dbReference type="ARBA" id="ARBA00004651"/>
    </source>
</evidence>
<feature type="transmembrane region" description="Helical" evidence="6">
    <location>
        <begin position="269"/>
        <end position="288"/>
    </location>
</feature>
<feature type="transmembrane region" description="Helical" evidence="6">
    <location>
        <begin position="200"/>
        <end position="219"/>
    </location>
</feature>
<dbReference type="InterPro" id="IPR013783">
    <property type="entry name" value="Ig-like_fold"/>
</dbReference>
<feature type="transmembrane region" description="Helical" evidence="6">
    <location>
        <begin position="139"/>
        <end position="158"/>
    </location>
</feature>
<feature type="transmembrane region" description="Helical" evidence="6">
    <location>
        <begin position="404"/>
        <end position="423"/>
    </location>
</feature>
<evidence type="ECO:0000259" key="7">
    <source>
        <dbReference type="PROSITE" id="PS50850"/>
    </source>
</evidence>
<feature type="transmembrane region" description="Helical" evidence="6">
    <location>
        <begin position="107"/>
        <end position="127"/>
    </location>
</feature>
<reference evidence="8 9" key="1">
    <citation type="submission" date="2016-10" db="EMBL/GenBank/DDBJ databases">
        <authorList>
            <person name="de Groot N.N."/>
        </authorList>
    </citation>
    <scope>NUCLEOTIDE SEQUENCE [LARGE SCALE GENOMIC DNA]</scope>
    <source>
        <strain evidence="8 9">DSM 20117</strain>
    </source>
</reference>
<dbReference type="RefSeq" id="WP_074700994.1">
    <property type="nucleotide sequence ID" value="NZ_CP018863.1"/>
</dbReference>
<dbReference type="STRING" id="37928.SAMN04489742_2823"/>
<feature type="transmembrane region" description="Helical" evidence="6">
    <location>
        <begin position="52"/>
        <end position="74"/>
    </location>
</feature>
<proteinExistence type="predicted"/>
<dbReference type="Pfam" id="PF13620">
    <property type="entry name" value="CarboxypepD_reg"/>
    <property type="match status" value="2"/>
</dbReference>
<dbReference type="Gene3D" id="1.20.1720.10">
    <property type="entry name" value="Multidrug resistance protein D"/>
    <property type="match status" value="1"/>
</dbReference>
<evidence type="ECO:0000256" key="3">
    <source>
        <dbReference type="ARBA" id="ARBA00022692"/>
    </source>
</evidence>